<comment type="caution">
    <text evidence="13">The sequence shown here is derived from an EMBL/GenBank/DDBJ whole genome shotgun (WGS) entry which is preliminary data.</text>
</comment>
<dbReference type="PANTHER" id="PTHR24322:SF736">
    <property type="entry name" value="RETINOL DEHYDROGENASE 10"/>
    <property type="match status" value="1"/>
</dbReference>
<keyword evidence="6" id="KW-0560">Oxidoreductase</keyword>
<evidence type="ECO:0000256" key="3">
    <source>
        <dbReference type="ARBA" id="ARBA00022692"/>
    </source>
</evidence>
<comment type="subcellular location">
    <subcellularLocation>
        <location evidence="1">Membrane</location>
        <topology evidence="1">Multi-pass membrane protein</topology>
    </subcellularLocation>
</comment>
<evidence type="ECO:0000256" key="9">
    <source>
        <dbReference type="ARBA" id="ARBA00059620"/>
    </source>
</evidence>
<proteinExistence type="inferred from homology"/>
<comment type="function">
    <text evidence="9">Catalyzes the reduction of all-trans-retinal to all-trans-retinol in the presence of NADPH.</text>
</comment>
<evidence type="ECO:0000256" key="11">
    <source>
        <dbReference type="ARBA" id="ARBA00082544"/>
    </source>
</evidence>
<dbReference type="GO" id="GO:0016020">
    <property type="term" value="C:membrane"/>
    <property type="evidence" value="ECO:0007669"/>
    <property type="project" value="UniProtKB-SubCell"/>
</dbReference>
<dbReference type="InterPro" id="IPR036291">
    <property type="entry name" value="NAD(P)-bd_dom_sf"/>
</dbReference>
<name>A0AAE8SUR9_9PEZI</name>
<dbReference type="EMBL" id="ONZQ02000005">
    <property type="protein sequence ID" value="SPO01993.1"/>
    <property type="molecule type" value="Genomic_DNA"/>
</dbReference>
<keyword evidence="3" id="KW-0812">Transmembrane</keyword>
<evidence type="ECO:0000313" key="13">
    <source>
        <dbReference type="EMBL" id="SPO01993.1"/>
    </source>
</evidence>
<dbReference type="PANTHER" id="PTHR24322">
    <property type="entry name" value="PKSB"/>
    <property type="match status" value="1"/>
</dbReference>
<keyword evidence="4" id="KW-0521">NADP</keyword>
<evidence type="ECO:0000256" key="6">
    <source>
        <dbReference type="ARBA" id="ARBA00023002"/>
    </source>
</evidence>
<comment type="similarity">
    <text evidence="2 12">Belongs to the short-chain dehydrogenases/reductases (SDR) family.</text>
</comment>
<keyword evidence="5" id="KW-1133">Transmembrane helix</keyword>
<evidence type="ECO:0000256" key="4">
    <source>
        <dbReference type="ARBA" id="ARBA00022857"/>
    </source>
</evidence>
<reference evidence="13" key="1">
    <citation type="submission" date="2018-03" db="EMBL/GenBank/DDBJ databases">
        <authorList>
            <person name="Guldener U."/>
        </authorList>
    </citation>
    <scope>NUCLEOTIDE SEQUENCE</scope>
</reference>
<dbReference type="GO" id="GO:0052650">
    <property type="term" value="F:all-trans-retinol dehydrogenase (NADP+) activity"/>
    <property type="evidence" value="ECO:0007669"/>
    <property type="project" value="UniProtKB-ARBA"/>
</dbReference>
<organism evidence="13 14">
    <name type="scientific">Cephalotrichum gorgonifer</name>
    <dbReference type="NCBI Taxonomy" id="2041049"/>
    <lineage>
        <taxon>Eukaryota</taxon>
        <taxon>Fungi</taxon>
        <taxon>Dikarya</taxon>
        <taxon>Ascomycota</taxon>
        <taxon>Pezizomycotina</taxon>
        <taxon>Sordariomycetes</taxon>
        <taxon>Hypocreomycetidae</taxon>
        <taxon>Microascales</taxon>
        <taxon>Microascaceae</taxon>
        <taxon>Cephalotrichum</taxon>
    </lineage>
</organism>
<gene>
    <name evidence="13" type="ORF">DNG_04666</name>
</gene>
<dbReference type="AlphaFoldDB" id="A0AAE8SUR9"/>
<dbReference type="SUPFAM" id="SSF51735">
    <property type="entry name" value="NAD(P)-binding Rossmann-fold domains"/>
    <property type="match status" value="1"/>
</dbReference>
<evidence type="ECO:0000256" key="5">
    <source>
        <dbReference type="ARBA" id="ARBA00022989"/>
    </source>
</evidence>
<evidence type="ECO:0000256" key="7">
    <source>
        <dbReference type="ARBA" id="ARBA00023098"/>
    </source>
</evidence>
<evidence type="ECO:0000256" key="8">
    <source>
        <dbReference type="ARBA" id="ARBA00023136"/>
    </source>
</evidence>
<dbReference type="Gene3D" id="3.40.50.720">
    <property type="entry name" value="NAD(P)-binding Rossmann-like Domain"/>
    <property type="match status" value="1"/>
</dbReference>
<keyword evidence="8" id="KW-0472">Membrane</keyword>
<dbReference type="Pfam" id="PF00106">
    <property type="entry name" value="adh_short"/>
    <property type="match status" value="1"/>
</dbReference>
<evidence type="ECO:0000256" key="10">
    <source>
        <dbReference type="ARBA" id="ARBA00068717"/>
    </source>
</evidence>
<evidence type="ECO:0000256" key="2">
    <source>
        <dbReference type="ARBA" id="ARBA00006484"/>
    </source>
</evidence>
<dbReference type="PRINTS" id="PR00081">
    <property type="entry name" value="GDHRDH"/>
</dbReference>
<dbReference type="PRINTS" id="PR00080">
    <property type="entry name" value="SDRFAMILY"/>
</dbReference>
<dbReference type="InterPro" id="IPR002347">
    <property type="entry name" value="SDR_fam"/>
</dbReference>
<keyword evidence="7" id="KW-0443">Lipid metabolism</keyword>
<protein>
    <recommendedName>
        <fullName evidence="10">Short-chain dehydrogenase/reductase 3</fullName>
    </recommendedName>
    <alternativeName>
        <fullName evidence="11">Retinal short-chain dehydrogenase/reductase 1</fullName>
    </alternativeName>
</protein>
<evidence type="ECO:0000256" key="1">
    <source>
        <dbReference type="ARBA" id="ARBA00004141"/>
    </source>
</evidence>
<accession>A0AAE8SUR9</accession>
<keyword evidence="14" id="KW-1185">Reference proteome</keyword>
<dbReference type="FunFam" id="3.40.50.720:FF:000131">
    <property type="entry name" value="Short-chain dehydrogenase/reductase 3"/>
    <property type="match status" value="1"/>
</dbReference>
<evidence type="ECO:0000256" key="12">
    <source>
        <dbReference type="RuleBase" id="RU000363"/>
    </source>
</evidence>
<dbReference type="Proteomes" id="UP001187682">
    <property type="component" value="Unassembled WGS sequence"/>
</dbReference>
<sequence>MSSLAKLSEQYSPVALELLKSPKVRNAAAIFGFLTLLPSLNRWLSWRRANNNITRRTWNAPKEIVVVTGGSSGIGAKIVQMLESRGLKIIILDVNPPPTKTAQNTAFYEVDLSDPAAISEIAERIRRDHGHPTVLINNAGIGNGESIISVAPTKLQKLFNVNLVAPFLLTQQFLPEMISQNHGHIVNIASMASFSTQAANVDYAASKVGLLAFHEGIKQELKHVYKAPAVRATVVHPTWVQTPMIDKLLKTGKLGRYVTAEDVACAVVKQITSGYGAQVVVPPDMAWTSMIRGFPVWLQESLRDMVTQGLLRAIHETS</sequence>
<evidence type="ECO:0000313" key="14">
    <source>
        <dbReference type="Proteomes" id="UP001187682"/>
    </source>
</evidence>